<feature type="transmembrane region" description="Helical" evidence="13">
    <location>
        <begin position="1762"/>
        <end position="1779"/>
    </location>
</feature>
<proteinExistence type="predicted"/>
<dbReference type="VEuPathDB" id="GiardiaDB:DHA2_152957"/>
<evidence type="ECO:0000256" key="10">
    <source>
        <dbReference type="ARBA" id="ARBA00023136"/>
    </source>
</evidence>
<organism evidence="15 16">
    <name type="scientific">Giardia intestinalis</name>
    <name type="common">Giardia lamblia</name>
    <dbReference type="NCBI Taxonomy" id="5741"/>
    <lineage>
        <taxon>Eukaryota</taxon>
        <taxon>Metamonada</taxon>
        <taxon>Diplomonadida</taxon>
        <taxon>Hexamitidae</taxon>
        <taxon>Giardiinae</taxon>
        <taxon>Giardia</taxon>
    </lineage>
</organism>
<feature type="transmembrane region" description="Helical" evidence="13">
    <location>
        <begin position="1734"/>
        <end position="1756"/>
    </location>
</feature>
<sequence>MHELAFSSKPNYKNLFGSLQISSRAFWPLMQKRCLRCQRTSLLSQKVDEITIFYIRVTMQLMAIQAIIMHLVCLPPVFTDIKSPLKRTMVMGFRIVDSFYCTFSVMCLTHMDTHLFCSLCFNLSGVDALVSKCLCVHKKLGALTKVFSVGLLMRCLFAGVIAEQVSPSSIITYLIELCTLLYSMLIGIVIPIPLGIKMLYFLLSQFPMTILSYNLSGNLVIVPTLIATILLVSLISYYFVSFSRKKSFFSIETTRNMVTILGGQIMNLFLNALPSRLVPNVMSGVRMEPTVCLDVCFSYIAVSDAVPSNPGCLVVNAKNADYQKIDEYTKGFMSRLNLYYCLLDFLSECIGVQKIKSTYTLYMVAAGLESILDINYKGPVSGYLLRQDDDQGPQAEQLLLQTDPLAYKLRAEKLKFKQIATFCLAARIAGESLGFNVSAGITKGPIITGMLGQGQANCNFDVWGDVVNMAARIARGFNSGVFIKQDDFYSQLDDSISGSYCRAAISESSIDDDYSVIALKNDLEKKRQDVSKYLPSEDIVRRSREIVYNLPPCYMFGMSFPRMYKGKAGVTWITELVETDYMPWLLRRTFSLAYRNLLLSYISEDSQQTLGLPANPASPRHRVGQNIKKGANTAEAKQLVGMELFEAIKRNLGLEKDDNSHIDNALAVVRQRDQLDALLLELKMYVCDESKNAFKSSVVPIKDDHLKALKSLSTLATLESSSATTKPHSTQSPCKDPATSSSFLSDNSLRRVIYCVYSGDYSLLEHGGEFIDLRIYFGLTNFLSHVNLRSEPMFSGKHPIMARLQFPAPANQLNILEPRSDSSDDLFDGITNSQLMIETIYKATNVMVDSQFHKSHVSSSIADSSQQRGEDKYRNTSLTLPSSSQDLHSTIRQSTDGISSSAIKSKGRYRKLNNLQISPLPDSAPNAVEEYFFVQPDIKPLALSSFNTSSLRIPETILTPRVLTNQPRHDFHDVVKLGVEKTLRKTARNVLKGQKSFSRTGSNGLLRIEEDSREVEGSLGGQRSEILQLHDLGLTKRGASVSRETSGDDTEYSLASITRRYASGESIELQPTVEYTKSKLGKQTVAVEKSASEEVGYGDVQHFKDFTLMDLPHQSGFTTFDDQLEDNTLQSTLRSFDKMNYSFKDLLPPIQAPSDNMKALRNKTEASHENSCPTLAPIRPLIEADTESDNISMSNDDIHLTAAQGLSLATPTAGDQRGSPLSHFSSTTGTRPLARSNSQLHWQSEDNAKTAPAFCSRADSTDSIEPTHQQFSDAARFSISKPTLQKSTGSIKGDSFASSLLQCKQTGKIQQRASSLSRTPQQQPHRIYSQRSTSVSAEQRVQNFFTFFNTSATATPTPTKVDAVKNALILDYTQLESMTAPQNGGRHGRSVSFLARPKSSCQSRDNQSTGSSRPLSTLTMQRSQSTLESWNDPTRGTVYSKTPDFTEQDASFDPSTTCSRNNLVAQELCIDEPENDECFQFEDCDRTSTSITVCTNGYNDRQVCAYPLSQERIPVGLLSFQILFGVLLHMRRQIELLCSISNLISKRCTEEIGFAFMVTGMMRSQNYCIDFFVILFMYITFSIILRVTKFNTMAVIFFFNSKVYFSSIKFIYWTMLGINILWQISFSIYLRYYDGVRRAVKIDFDKATERGENSDNLGRDLLFNNVVIGVRILVTLTTVVCIYLIQCFYSIGFYSALNNSINEEPDAMALLIFFMLPFQFFYVVTILSTTSNSVFFISYNFIALMVATLVLVIASFCGQIEAVLVNLIMLIAACIYSSTKLRIRISILDWKASVANQIKTYKERLNPILPGMTIDVMIAAKQPEAISSTEGVFQFIECYMRDLNHMICLAELEKASQIHRVGSTPITDAPHSRVLPIDFFALKLERDLLPNTSPFISSDAVHDPDEPGLIVETGQKNKHYWEDFCQQARETIESRSKELYKGFVYNMHQYLHFSDPRYLSYDRPIVYFARVGYLSLDIVNFTKLSSEHDAKSILRFLGDLFSEFDKRIDRAPQLKQIKSIGDAYEVMGLPGILKKYGNAGKRRNKDSYGQKEDDRILQLYDGLLLLVMAGFGFIEDCIDVSRKHFSDKVDYLGLRVGVCTGVAFGSLLGSKQFRFDVFGNVPEEADLIQSEASINAIFISSDVKKILEEGESKWKSRFHEYQVEQEALGVQALDIQHEHLSFTFVKHVKDSVTMYEVQSINESQKLDHLYFLSKPLGLS</sequence>
<feature type="compositionally biased region" description="Polar residues" evidence="12">
    <location>
        <begin position="858"/>
        <end position="867"/>
    </location>
</feature>
<keyword evidence="9 13" id="KW-1133">Transmembrane helix</keyword>
<feature type="region of interest" description="Disordered" evidence="12">
    <location>
        <begin position="1396"/>
        <end position="1437"/>
    </location>
</feature>
<dbReference type="CDD" id="cd07302">
    <property type="entry name" value="CHD"/>
    <property type="match status" value="1"/>
</dbReference>
<evidence type="ECO:0000256" key="13">
    <source>
        <dbReference type="SAM" id="Phobius"/>
    </source>
</evidence>
<dbReference type="VEuPathDB" id="GiardiaDB:GL50803_0016599"/>
<evidence type="ECO:0000256" key="4">
    <source>
        <dbReference type="ARBA" id="ARBA00022692"/>
    </source>
</evidence>
<reference evidence="15 16" key="2">
    <citation type="journal article" date="2013" name="Genome Biol. Evol.">
        <title>Genome sequencing of Giardia lamblia genotypes A2 and B isolates (DH and GS) and comparative analysis with the genomes of genotypes A1 and E (WB and Pig).</title>
        <authorList>
            <person name="Adam R.D."/>
            <person name="Dahlstrom E.W."/>
            <person name="Martens C.A."/>
            <person name="Bruno D.P."/>
            <person name="Barbian K.D."/>
            <person name="Ricklefs S.M."/>
            <person name="Hernandez M.M."/>
            <person name="Narla N.P."/>
            <person name="Patel R.B."/>
            <person name="Porcella S.F."/>
            <person name="Nash T.E."/>
        </authorList>
    </citation>
    <scope>NUCLEOTIDE SEQUENCE [LARGE SCALE GENOMIC DNA]</scope>
    <source>
        <strain evidence="15 16">DH</strain>
    </source>
</reference>
<dbReference type="GO" id="GO:0046872">
    <property type="term" value="F:metal ion binding"/>
    <property type="evidence" value="ECO:0007669"/>
    <property type="project" value="UniProtKB-KW"/>
</dbReference>
<dbReference type="VEuPathDB" id="GiardiaDB:GL50581_2681"/>
<evidence type="ECO:0000259" key="14">
    <source>
        <dbReference type="PROSITE" id="PS50125"/>
    </source>
</evidence>
<keyword evidence="10 13" id="KW-0472">Membrane</keyword>
<dbReference type="PANTHER" id="PTHR45627">
    <property type="entry name" value="ADENYLATE CYCLASE TYPE 1"/>
    <property type="match status" value="1"/>
</dbReference>
<keyword evidence="5" id="KW-0479">Metal-binding</keyword>
<keyword evidence="8" id="KW-0460">Magnesium</keyword>
<dbReference type="GO" id="GO:0005524">
    <property type="term" value="F:ATP binding"/>
    <property type="evidence" value="ECO:0007669"/>
    <property type="project" value="UniProtKB-KW"/>
</dbReference>
<evidence type="ECO:0000256" key="7">
    <source>
        <dbReference type="ARBA" id="ARBA00022840"/>
    </source>
</evidence>
<keyword evidence="11" id="KW-0456">Lyase</keyword>
<dbReference type="GO" id="GO:0009190">
    <property type="term" value="P:cyclic nucleotide biosynthetic process"/>
    <property type="evidence" value="ECO:0007669"/>
    <property type="project" value="InterPro"/>
</dbReference>
<accession>V6TIL2</accession>
<dbReference type="VEuPathDB" id="GiardiaDB:QR46_3100"/>
<dbReference type="InterPro" id="IPR029787">
    <property type="entry name" value="Nucleotide_cyclase"/>
</dbReference>
<keyword evidence="4 13" id="KW-0812">Transmembrane</keyword>
<protein>
    <recommendedName>
        <fullName evidence="3">adenylate cyclase</fullName>
        <ecNumber evidence="3">4.6.1.1</ecNumber>
    </recommendedName>
</protein>
<feature type="transmembrane region" description="Helical" evidence="13">
    <location>
        <begin position="1672"/>
        <end position="1695"/>
    </location>
</feature>
<feature type="compositionally biased region" description="Polar residues" evidence="12">
    <location>
        <begin position="875"/>
        <end position="899"/>
    </location>
</feature>
<feature type="transmembrane region" description="Helical" evidence="13">
    <location>
        <begin position="53"/>
        <end position="78"/>
    </location>
</feature>
<evidence type="ECO:0000256" key="8">
    <source>
        <dbReference type="ARBA" id="ARBA00022842"/>
    </source>
</evidence>
<feature type="region of interest" description="Disordered" evidence="12">
    <location>
        <begin position="1308"/>
        <end position="1334"/>
    </location>
</feature>
<dbReference type="GO" id="GO:0035556">
    <property type="term" value="P:intracellular signal transduction"/>
    <property type="evidence" value="ECO:0007669"/>
    <property type="project" value="InterPro"/>
</dbReference>
<feature type="transmembrane region" description="Helical" evidence="13">
    <location>
        <begin position="1571"/>
        <end position="1598"/>
    </location>
</feature>
<feature type="compositionally biased region" description="Polar residues" evidence="12">
    <location>
        <begin position="1399"/>
        <end position="1437"/>
    </location>
</feature>
<comment type="catalytic activity">
    <reaction evidence="1">
        <text>ATP = 3',5'-cyclic AMP + diphosphate</text>
        <dbReference type="Rhea" id="RHEA:15389"/>
        <dbReference type="ChEBI" id="CHEBI:30616"/>
        <dbReference type="ChEBI" id="CHEBI:33019"/>
        <dbReference type="ChEBI" id="CHEBI:58165"/>
        <dbReference type="EC" id="4.6.1.1"/>
    </reaction>
</comment>
<evidence type="ECO:0000256" key="1">
    <source>
        <dbReference type="ARBA" id="ARBA00001593"/>
    </source>
</evidence>
<feature type="domain" description="Guanylate cyclase" evidence="14">
    <location>
        <begin position="1972"/>
        <end position="2129"/>
    </location>
</feature>
<feature type="transmembrane region" description="Helical" evidence="13">
    <location>
        <begin position="142"/>
        <end position="161"/>
    </location>
</feature>
<evidence type="ECO:0000256" key="12">
    <source>
        <dbReference type="SAM" id="MobiDB-lite"/>
    </source>
</evidence>
<evidence type="ECO:0000313" key="16">
    <source>
        <dbReference type="Proteomes" id="UP000018320"/>
    </source>
</evidence>
<keyword evidence="7" id="KW-0067">ATP-binding</keyword>
<evidence type="ECO:0000313" key="15">
    <source>
        <dbReference type="EMBL" id="ESU36770.1"/>
    </source>
</evidence>
<comment type="subcellular location">
    <subcellularLocation>
        <location evidence="2">Membrane</location>
        <topology evidence="2">Multi-pass membrane protein</topology>
    </subcellularLocation>
</comment>
<dbReference type="SMART" id="SM00044">
    <property type="entry name" value="CYCc"/>
    <property type="match status" value="1"/>
</dbReference>
<evidence type="ECO:0000256" key="9">
    <source>
        <dbReference type="ARBA" id="ARBA00022989"/>
    </source>
</evidence>
<feature type="region of interest" description="Disordered" evidence="12">
    <location>
        <begin position="1209"/>
        <end position="1248"/>
    </location>
</feature>
<dbReference type="Pfam" id="PF00211">
    <property type="entry name" value="Guanylate_cyc"/>
    <property type="match status" value="2"/>
</dbReference>
<dbReference type="EMBL" id="AHGT01000040">
    <property type="protein sequence ID" value="ESU36770.1"/>
    <property type="molecule type" value="Genomic_DNA"/>
</dbReference>
<feature type="domain" description="Guanylate cyclase" evidence="14">
    <location>
        <begin position="299"/>
        <end position="474"/>
    </location>
</feature>
<evidence type="ECO:0000256" key="2">
    <source>
        <dbReference type="ARBA" id="ARBA00004141"/>
    </source>
</evidence>
<dbReference type="GO" id="GO:0016020">
    <property type="term" value="C:membrane"/>
    <property type="evidence" value="ECO:0007669"/>
    <property type="project" value="UniProtKB-SubCell"/>
</dbReference>
<dbReference type="SUPFAM" id="SSF55073">
    <property type="entry name" value="Nucleotide cyclase"/>
    <property type="match status" value="2"/>
</dbReference>
<evidence type="ECO:0000256" key="11">
    <source>
        <dbReference type="ARBA" id="ARBA00023239"/>
    </source>
</evidence>
<dbReference type="Proteomes" id="UP000018320">
    <property type="component" value="Unassembled WGS sequence"/>
</dbReference>
<feature type="transmembrane region" description="Helical" evidence="13">
    <location>
        <begin position="1610"/>
        <end position="1632"/>
    </location>
</feature>
<feature type="transmembrane region" description="Helical" evidence="13">
    <location>
        <begin position="1707"/>
        <end position="1727"/>
    </location>
</feature>
<name>V6TIL2_GIAIN</name>
<feature type="transmembrane region" description="Helical" evidence="13">
    <location>
        <begin position="215"/>
        <end position="240"/>
    </location>
</feature>
<keyword evidence="6" id="KW-0547">Nucleotide-binding</keyword>
<feature type="region of interest" description="Disordered" evidence="12">
    <location>
        <begin position="720"/>
        <end position="742"/>
    </location>
</feature>
<feature type="compositionally biased region" description="Polar residues" evidence="12">
    <location>
        <begin position="1222"/>
        <end position="1242"/>
    </location>
</feature>
<evidence type="ECO:0000256" key="5">
    <source>
        <dbReference type="ARBA" id="ARBA00022723"/>
    </source>
</evidence>
<evidence type="ECO:0000256" key="3">
    <source>
        <dbReference type="ARBA" id="ARBA00012201"/>
    </source>
</evidence>
<evidence type="ECO:0000256" key="6">
    <source>
        <dbReference type="ARBA" id="ARBA00022741"/>
    </source>
</evidence>
<dbReference type="InterPro" id="IPR001054">
    <property type="entry name" value="A/G_cyclase"/>
</dbReference>
<dbReference type="EC" id="4.6.1.1" evidence="3"/>
<dbReference type="Gene3D" id="3.30.70.1230">
    <property type="entry name" value="Nucleotide cyclase"/>
    <property type="match status" value="2"/>
</dbReference>
<dbReference type="PROSITE" id="PS50125">
    <property type="entry name" value="GUANYLATE_CYCLASE_2"/>
    <property type="match status" value="2"/>
</dbReference>
<feature type="transmembrane region" description="Helical" evidence="13">
    <location>
        <begin position="181"/>
        <end position="203"/>
    </location>
</feature>
<dbReference type="GO" id="GO:0004016">
    <property type="term" value="F:adenylate cyclase activity"/>
    <property type="evidence" value="ECO:0007669"/>
    <property type="project" value="UniProtKB-EC"/>
</dbReference>
<feature type="region of interest" description="Disordered" evidence="12">
    <location>
        <begin position="858"/>
        <end position="899"/>
    </location>
</feature>
<feature type="compositionally biased region" description="Polar residues" evidence="12">
    <location>
        <begin position="727"/>
        <end position="742"/>
    </location>
</feature>
<gene>
    <name evidence="15" type="ORF">DHA2_152957</name>
</gene>
<reference evidence="16" key="1">
    <citation type="submission" date="2012-02" db="EMBL/GenBank/DDBJ databases">
        <title>Genome sequencing of Giardia lamblia Genotypes A2 and B isolates (DH and GS) and comparative analysis with the genomes of Genotypes A1 and E (WB and Pig).</title>
        <authorList>
            <person name="Adam R."/>
            <person name="Dahlstrom E."/>
            <person name="Martens C."/>
            <person name="Bruno D."/>
            <person name="Barbian K."/>
            <person name="Porcella S.F."/>
            <person name="Nash T."/>
        </authorList>
    </citation>
    <scope>NUCLEOTIDE SEQUENCE</scope>
    <source>
        <strain evidence="16">DH</strain>
    </source>
</reference>
<dbReference type="PANTHER" id="PTHR45627:SF12">
    <property type="entry name" value="ADENYLATE CYCLASE TYPE 2"/>
    <property type="match status" value="1"/>
</dbReference>
<comment type="caution">
    <text evidence="15">The sequence shown here is derived from an EMBL/GenBank/DDBJ whole genome shotgun (WGS) entry which is preliminary data.</text>
</comment>